<dbReference type="InterPro" id="IPR036322">
    <property type="entry name" value="WD40_repeat_dom_sf"/>
</dbReference>
<dbReference type="SUPFAM" id="SSF50978">
    <property type="entry name" value="WD40 repeat-like"/>
    <property type="match status" value="1"/>
</dbReference>
<comment type="caution">
    <text evidence="1">The sequence shown here is derived from an EMBL/GenBank/DDBJ whole genome shotgun (WGS) entry which is preliminary data.</text>
</comment>
<dbReference type="Proteomes" id="UP001175000">
    <property type="component" value="Unassembled WGS sequence"/>
</dbReference>
<evidence type="ECO:0000313" key="2">
    <source>
        <dbReference type="Proteomes" id="UP001175000"/>
    </source>
</evidence>
<protein>
    <submittedName>
        <fullName evidence="1">Uncharacterized protein</fullName>
    </submittedName>
</protein>
<proteinExistence type="predicted"/>
<dbReference type="EMBL" id="JAULSU010000002">
    <property type="protein sequence ID" value="KAK0627295.1"/>
    <property type="molecule type" value="Genomic_DNA"/>
</dbReference>
<name>A0AA39X4Y7_9PEZI</name>
<sequence length="294" mass="33294">MEPKLRPCLCKISSTSRDGKVVGVLSIYPCLGFAHFWRTLDIATAYYQDAEKLSAGWIARYEVWSVDETTRIAGCDIPLSPTEILLLLRQSFRESSSKQPLPGGPAVNGPLPSVPGINGPPAERGAERCDQNLEISFPASIGHDCRTVCLLRTIYNIRPSSENDRILRSYVLPLQNLSFSGAKWTSQLSTFDPGELSYLPEVFRAAWRDWYTYSLSFSPDGRYLCFADYQKPCITQLAVFEVSYGARFEARLVHSTMVRHRPPRVSEMKFHPRLSLLAFLSENKVWIWDFLDGK</sequence>
<accession>A0AA39X4Y7</accession>
<reference evidence="1" key="1">
    <citation type="submission" date="2023-06" db="EMBL/GenBank/DDBJ databases">
        <title>Genome-scale phylogeny and comparative genomics of the fungal order Sordariales.</title>
        <authorList>
            <consortium name="Lawrence Berkeley National Laboratory"/>
            <person name="Hensen N."/>
            <person name="Bonometti L."/>
            <person name="Westerberg I."/>
            <person name="Brannstrom I.O."/>
            <person name="Guillou S."/>
            <person name="Cros-Aarteil S."/>
            <person name="Calhoun S."/>
            <person name="Haridas S."/>
            <person name="Kuo A."/>
            <person name="Mondo S."/>
            <person name="Pangilinan J."/>
            <person name="Riley R."/>
            <person name="Labutti K."/>
            <person name="Andreopoulos B."/>
            <person name="Lipzen A."/>
            <person name="Chen C."/>
            <person name="Yanf M."/>
            <person name="Daum C."/>
            <person name="Ng V."/>
            <person name="Clum A."/>
            <person name="Steindorff A."/>
            <person name="Ohm R."/>
            <person name="Martin F."/>
            <person name="Silar P."/>
            <person name="Natvig D."/>
            <person name="Lalanne C."/>
            <person name="Gautier V."/>
            <person name="Ament-Velasquez S.L."/>
            <person name="Kruys A."/>
            <person name="Hutchinson M.I."/>
            <person name="Powell A.J."/>
            <person name="Barry K."/>
            <person name="Miller A.N."/>
            <person name="Grigoriev I.V."/>
            <person name="Debuchy R."/>
            <person name="Gladieux P."/>
            <person name="Thoren M.H."/>
            <person name="Johannesson H."/>
        </authorList>
    </citation>
    <scope>NUCLEOTIDE SEQUENCE</scope>
    <source>
        <strain evidence="1">CBS 606.72</strain>
    </source>
</reference>
<evidence type="ECO:0000313" key="1">
    <source>
        <dbReference type="EMBL" id="KAK0627295.1"/>
    </source>
</evidence>
<keyword evidence="2" id="KW-1185">Reference proteome</keyword>
<organism evidence="1 2">
    <name type="scientific">Immersiella caudata</name>
    <dbReference type="NCBI Taxonomy" id="314043"/>
    <lineage>
        <taxon>Eukaryota</taxon>
        <taxon>Fungi</taxon>
        <taxon>Dikarya</taxon>
        <taxon>Ascomycota</taxon>
        <taxon>Pezizomycotina</taxon>
        <taxon>Sordariomycetes</taxon>
        <taxon>Sordariomycetidae</taxon>
        <taxon>Sordariales</taxon>
        <taxon>Lasiosphaeriaceae</taxon>
        <taxon>Immersiella</taxon>
    </lineage>
</organism>
<dbReference type="AlphaFoldDB" id="A0AA39X4Y7"/>
<gene>
    <name evidence="1" type="ORF">B0T14DRAFT_134399</name>
</gene>